<dbReference type="PROSITE" id="PS51750">
    <property type="entry name" value="BRO_N"/>
    <property type="match status" value="1"/>
</dbReference>
<name>A0A4U0YSW9_9RHOB</name>
<dbReference type="AlphaFoldDB" id="A0A4U0YSW9"/>
<dbReference type="Pfam" id="PF02498">
    <property type="entry name" value="Bro-N"/>
    <property type="match status" value="1"/>
</dbReference>
<proteinExistence type="predicted"/>
<sequence>MPRNDLDHHHHKGNLMNTLPVVSTAETRFGALRSVTLDGQLWFVAADVCKALGLTHTTNALSNCSSTDIREMRLNGGQRGRPNKLVSESGMYDLVLQSRKPTARAFRRVLTSEVIPSLMKHGVYVVGQDRMSDAELLEAINSRGERLIAGTKDQRHARIAADVEKFRLLHGRTPTARERFWVEKP</sequence>
<reference evidence="2 3" key="1">
    <citation type="submission" date="2019-04" db="EMBL/GenBank/DDBJ databases">
        <title>Crypto-aerobic microbial life in anoxic (sulfidic) marine sediments.</title>
        <authorList>
            <person name="Bhattacharya S."/>
            <person name="Roy C."/>
            <person name="Mondal N."/>
            <person name="Sarkar J."/>
            <person name="Mandal S."/>
            <person name="Rameez M.J."/>
            <person name="Ghosh W."/>
        </authorList>
    </citation>
    <scope>NUCLEOTIDE SEQUENCE [LARGE SCALE GENOMIC DNA]</scope>
    <source>
        <strain evidence="2 3">SBBC</strain>
    </source>
</reference>
<dbReference type="Proteomes" id="UP000306340">
    <property type="component" value="Unassembled WGS sequence"/>
</dbReference>
<gene>
    <name evidence="2" type="ORF">FAZ78_15195</name>
</gene>
<accession>A0A4U0YSW9</accession>
<dbReference type="InterPro" id="IPR003497">
    <property type="entry name" value="BRO_N_domain"/>
</dbReference>
<dbReference type="EMBL" id="SWAU01000152">
    <property type="protein sequence ID" value="TKA95762.1"/>
    <property type="molecule type" value="Genomic_DNA"/>
</dbReference>
<dbReference type="PANTHER" id="PTHR36180">
    <property type="entry name" value="DNA-BINDING PROTEIN-RELATED-RELATED"/>
    <property type="match status" value="1"/>
</dbReference>
<evidence type="ECO:0000313" key="3">
    <source>
        <dbReference type="Proteomes" id="UP000306340"/>
    </source>
</evidence>
<comment type="caution">
    <text evidence="2">The sequence shown here is derived from an EMBL/GenBank/DDBJ whole genome shotgun (WGS) entry which is preliminary data.</text>
</comment>
<dbReference type="SMART" id="SM01040">
    <property type="entry name" value="Bro-N"/>
    <property type="match status" value="1"/>
</dbReference>
<dbReference type="PANTHER" id="PTHR36180:SF2">
    <property type="entry name" value="BRO FAMILY PROTEIN"/>
    <property type="match status" value="1"/>
</dbReference>
<evidence type="ECO:0000259" key="1">
    <source>
        <dbReference type="PROSITE" id="PS51750"/>
    </source>
</evidence>
<protein>
    <recommendedName>
        <fullName evidence="1">Bro-N domain-containing protein</fullName>
    </recommendedName>
</protein>
<feature type="domain" description="Bro-N" evidence="1">
    <location>
        <begin position="16"/>
        <end position="122"/>
    </location>
</feature>
<organism evidence="2 3">
    <name type="scientific">Cereibacter changlensis</name>
    <dbReference type="NCBI Taxonomy" id="402884"/>
    <lineage>
        <taxon>Bacteria</taxon>
        <taxon>Pseudomonadati</taxon>
        <taxon>Pseudomonadota</taxon>
        <taxon>Alphaproteobacteria</taxon>
        <taxon>Rhodobacterales</taxon>
        <taxon>Paracoccaceae</taxon>
        <taxon>Cereibacter</taxon>
    </lineage>
</organism>
<evidence type="ECO:0000313" key="2">
    <source>
        <dbReference type="EMBL" id="TKA95762.1"/>
    </source>
</evidence>